<comment type="cofactor">
    <cofactor evidence="5">
        <name>adenosylcob(III)alamin</name>
        <dbReference type="ChEBI" id="CHEBI:18408"/>
    </cofactor>
    <text evidence="5">Binds between the large and small subunits.</text>
</comment>
<dbReference type="NCBIfam" id="NF003971">
    <property type="entry name" value="PRK05465.1"/>
    <property type="match status" value="1"/>
</dbReference>
<dbReference type="Pfam" id="PF05985">
    <property type="entry name" value="EutC"/>
    <property type="match status" value="1"/>
</dbReference>
<dbReference type="AlphaFoldDB" id="A0A2U8WNA7"/>
<keyword evidence="1 5" id="KW-0846">Cobalamin</keyword>
<dbReference type="InterPro" id="IPR009246">
    <property type="entry name" value="EutC"/>
</dbReference>
<dbReference type="RefSeq" id="WP_109960065.1">
    <property type="nucleotide sequence ID" value="NZ_CP029553.1"/>
</dbReference>
<evidence type="ECO:0000313" key="7">
    <source>
        <dbReference type="EMBL" id="AWN47744.1"/>
    </source>
</evidence>
<comment type="similarity">
    <text evidence="5">Belongs to the EutC family.</text>
</comment>
<dbReference type="PANTHER" id="PTHR39330">
    <property type="entry name" value="ETHANOLAMINE AMMONIA-LYASE LIGHT CHAIN"/>
    <property type="match status" value="1"/>
</dbReference>
<keyword evidence="4 5" id="KW-1283">Bacterial microcompartment</keyword>
<dbReference type="PIRSF" id="PIRSF018982">
    <property type="entry name" value="EutC"/>
    <property type="match status" value="1"/>
</dbReference>
<proteinExistence type="inferred from homology"/>
<evidence type="ECO:0000256" key="4">
    <source>
        <dbReference type="ARBA" id="ARBA00024446"/>
    </source>
</evidence>
<dbReference type="InterPro" id="IPR042255">
    <property type="entry name" value="EutC_N"/>
</dbReference>
<name>A0A2U8WNA7_9HYPH</name>
<keyword evidence="3 5" id="KW-0170">Cobalt</keyword>
<organism evidence="7 8">
    <name type="scientific">Methylobacterium terrae</name>
    <dbReference type="NCBI Taxonomy" id="2202827"/>
    <lineage>
        <taxon>Bacteria</taxon>
        <taxon>Pseudomonadati</taxon>
        <taxon>Pseudomonadota</taxon>
        <taxon>Alphaproteobacteria</taxon>
        <taxon>Hyphomicrobiales</taxon>
        <taxon>Methylobacteriaceae</taxon>
        <taxon>Methylobacterium</taxon>
    </lineage>
</organism>
<keyword evidence="8" id="KW-1185">Reference proteome</keyword>
<dbReference type="GO" id="GO:0009350">
    <property type="term" value="C:ethanolamine ammonia-lyase complex"/>
    <property type="evidence" value="ECO:0007669"/>
    <property type="project" value="UniProtKB-UniRule"/>
</dbReference>
<dbReference type="OrthoDB" id="114248at2"/>
<keyword evidence="2 5" id="KW-0456">Lyase</keyword>
<comment type="subcellular location">
    <subcellularLocation>
        <location evidence="5">Bacterial microcompartment</location>
    </subcellularLocation>
</comment>
<feature type="binding site" evidence="5">
    <location>
        <position position="167"/>
    </location>
    <ligand>
        <name>adenosylcob(III)alamin</name>
        <dbReference type="ChEBI" id="CHEBI:18408"/>
    </ligand>
</feature>
<accession>A0A2U8WNA7</accession>
<comment type="catalytic activity">
    <reaction evidence="5">
        <text>ethanolamine = acetaldehyde + NH4(+)</text>
        <dbReference type="Rhea" id="RHEA:15313"/>
        <dbReference type="ChEBI" id="CHEBI:15343"/>
        <dbReference type="ChEBI" id="CHEBI:28938"/>
        <dbReference type="ChEBI" id="CHEBI:57603"/>
        <dbReference type="EC" id="4.3.1.7"/>
    </reaction>
</comment>
<dbReference type="InterPro" id="IPR042251">
    <property type="entry name" value="EutC_C"/>
</dbReference>
<comment type="function">
    <text evidence="5">Catalyzes the deamination of various vicinal amino-alcohols to oxo compounds. Allows this organism to utilize ethanolamine as the sole source of nitrogen and carbon in the presence of external vitamin B12.</text>
</comment>
<feature type="binding site" evidence="5">
    <location>
        <position position="188"/>
    </location>
    <ligand>
        <name>adenosylcob(III)alamin</name>
        <dbReference type="ChEBI" id="CHEBI:18408"/>
    </ligand>
</feature>
<reference evidence="7 8" key="1">
    <citation type="submission" date="2018-05" db="EMBL/GenBank/DDBJ databases">
        <title>Complete Genome Sequence of Methylobacterium sp. 17Sr1-28.</title>
        <authorList>
            <person name="Srinivasan S."/>
        </authorList>
    </citation>
    <scope>NUCLEOTIDE SEQUENCE [LARGE SCALE GENOMIC DNA]</scope>
    <source>
        <strain evidence="7 8">17Sr1-28</strain>
    </source>
</reference>
<dbReference type="GO" id="GO:0006520">
    <property type="term" value="P:amino acid metabolic process"/>
    <property type="evidence" value="ECO:0007669"/>
    <property type="project" value="InterPro"/>
</dbReference>
<dbReference type="PANTHER" id="PTHR39330:SF1">
    <property type="entry name" value="ETHANOLAMINE AMMONIA-LYASE SMALL SUBUNIT"/>
    <property type="match status" value="1"/>
</dbReference>
<dbReference type="UniPathway" id="UPA00560"/>
<evidence type="ECO:0000313" key="8">
    <source>
        <dbReference type="Proteomes" id="UP000245444"/>
    </source>
</evidence>
<comment type="subunit">
    <text evidence="5">The basic unit is a heterodimer which dimerizes to form tetramers. The heterotetramers trimerize; 6 large subunits form a core ring with 6 small subunits projecting outwards.</text>
</comment>
<evidence type="ECO:0000256" key="5">
    <source>
        <dbReference type="HAMAP-Rule" id="MF_00601"/>
    </source>
</evidence>
<dbReference type="GO" id="GO:0031419">
    <property type="term" value="F:cobalamin binding"/>
    <property type="evidence" value="ECO:0007669"/>
    <property type="project" value="UniProtKB-UniRule"/>
</dbReference>
<dbReference type="EC" id="4.3.1.7" evidence="5"/>
<dbReference type="Gene3D" id="1.10.30.40">
    <property type="entry name" value="Ethanolamine ammonia-lyase light chain (EutC), N-terminal domain"/>
    <property type="match status" value="1"/>
</dbReference>
<evidence type="ECO:0000256" key="6">
    <source>
        <dbReference type="SAM" id="MobiDB-lite"/>
    </source>
</evidence>
<evidence type="ECO:0000256" key="1">
    <source>
        <dbReference type="ARBA" id="ARBA00022628"/>
    </source>
</evidence>
<dbReference type="GO" id="GO:0031471">
    <property type="term" value="C:ethanolamine degradation polyhedral organelle"/>
    <property type="evidence" value="ECO:0007669"/>
    <property type="project" value="UniProtKB-UniRule"/>
</dbReference>
<protein>
    <recommendedName>
        <fullName evidence="5">Ethanolamine ammonia-lyase small subunit</fullName>
        <shortName evidence="5">EAL small subunit</shortName>
        <ecNumber evidence="5">4.3.1.7</ecNumber>
    </recommendedName>
</protein>
<evidence type="ECO:0000256" key="3">
    <source>
        <dbReference type="ARBA" id="ARBA00023285"/>
    </source>
</evidence>
<dbReference type="KEGG" id="mtea:DK419_16665"/>
<feature type="region of interest" description="Disordered" evidence="6">
    <location>
        <begin position="260"/>
        <end position="294"/>
    </location>
</feature>
<feature type="binding site" evidence="5">
    <location>
        <position position="217"/>
    </location>
    <ligand>
        <name>adenosylcob(III)alamin</name>
        <dbReference type="ChEBI" id="CHEBI:18408"/>
    </ligand>
</feature>
<dbReference type="HAMAP" id="MF_00601">
    <property type="entry name" value="EutC"/>
    <property type="match status" value="1"/>
</dbReference>
<dbReference type="Gene3D" id="3.40.50.11240">
    <property type="entry name" value="Ethanolamine ammonia-lyase light chain (EutC)"/>
    <property type="match status" value="1"/>
</dbReference>
<evidence type="ECO:0000256" key="2">
    <source>
        <dbReference type="ARBA" id="ARBA00023239"/>
    </source>
</evidence>
<sequence>MSRADDPAADDPATDDPATAWRRLAALTPARIALGRAGSGLPTREVLRFGLAHAQARDAVHLPLEADEVRAGIAALGFETLPAASAAPDRTTYLRRPDLGRRLDEASTAALAAAAGDPVDLALVVADGLSARAVHEGAVPLLAALKGALAGSGWRLAPVVVATQARVALGDAVGALLEARAVAVLIGERPGLSSPDSLGIYLTFDPRPGRTDAERNCLSNVRAAGLKPDLAAFKLHWLIDQALTRRLTGVALKDESDRLLAGAGGSKPIVGASRPYPPPAAGDGSGARWNPEEI</sequence>
<dbReference type="Proteomes" id="UP000245444">
    <property type="component" value="Chromosome"/>
</dbReference>
<dbReference type="GO" id="GO:0046336">
    <property type="term" value="P:ethanolamine catabolic process"/>
    <property type="evidence" value="ECO:0007669"/>
    <property type="project" value="UniProtKB-UniRule"/>
</dbReference>
<dbReference type="EMBL" id="CP029553">
    <property type="protein sequence ID" value="AWN47744.1"/>
    <property type="molecule type" value="Genomic_DNA"/>
</dbReference>
<gene>
    <name evidence="5" type="primary">eutC</name>
    <name evidence="7" type="ORF">DK419_16665</name>
</gene>
<comment type="pathway">
    <text evidence="5">Amine and polyamine degradation; ethanolamine degradation.</text>
</comment>
<dbReference type="GO" id="GO:0008851">
    <property type="term" value="F:ethanolamine ammonia-lyase activity"/>
    <property type="evidence" value="ECO:0007669"/>
    <property type="project" value="UniProtKB-UniRule"/>
</dbReference>